<evidence type="ECO:0000256" key="5">
    <source>
        <dbReference type="ARBA" id="ARBA00023136"/>
    </source>
</evidence>
<feature type="transmembrane region" description="Helical" evidence="6">
    <location>
        <begin position="115"/>
        <end position="134"/>
    </location>
</feature>
<evidence type="ECO:0000256" key="6">
    <source>
        <dbReference type="SAM" id="Phobius"/>
    </source>
</evidence>
<dbReference type="Pfam" id="PF03994">
    <property type="entry name" value="DUF350"/>
    <property type="match status" value="1"/>
</dbReference>
<dbReference type="PANTHER" id="PTHR40043:SF1">
    <property type="entry name" value="UPF0719 INNER MEMBRANE PROTEIN YJFL"/>
    <property type="match status" value="1"/>
</dbReference>
<dbReference type="EMBL" id="LAZR01000013">
    <property type="protein sequence ID" value="KKO07258.1"/>
    <property type="molecule type" value="Genomic_DNA"/>
</dbReference>
<evidence type="ECO:0000256" key="2">
    <source>
        <dbReference type="ARBA" id="ARBA00022475"/>
    </source>
</evidence>
<comment type="caution">
    <text evidence="7">The sequence shown here is derived from an EMBL/GenBank/DDBJ whole genome shotgun (WGS) entry which is preliminary data.</text>
</comment>
<dbReference type="InterPro" id="IPR007140">
    <property type="entry name" value="DUF350"/>
</dbReference>
<dbReference type="AlphaFoldDB" id="A0A0F9W4R6"/>
<dbReference type="PANTHER" id="PTHR40043">
    <property type="entry name" value="UPF0719 INNER MEMBRANE PROTEIN YJFL"/>
    <property type="match status" value="1"/>
</dbReference>
<evidence type="ECO:0008006" key="8">
    <source>
        <dbReference type="Google" id="ProtNLM"/>
    </source>
</evidence>
<gene>
    <name evidence="7" type="ORF">LCGC14_0058260</name>
</gene>
<organism evidence="7">
    <name type="scientific">marine sediment metagenome</name>
    <dbReference type="NCBI Taxonomy" id="412755"/>
    <lineage>
        <taxon>unclassified sequences</taxon>
        <taxon>metagenomes</taxon>
        <taxon>ecological metagenomes</taxon>
    </lineage>
</organism>
<name>A0A0F9W4R6_9ZZZZ</name>
<protein>
    <recommendedName>
        <fullName evidence="8">DUF350 domain-containing protein</fullName>
    </recommendedName>
</protein>
<proteinExistence type="predicted"/>
<keyword evidence="5 6" id="KW-0472">Membrane</keyword>
<keyword evidence="3 6" id="KW-0812">Transmembrane</keyword>
<dbReference type="GO" id="GO:0005886">
    <property type="term" value="C:plasma membrane"/>
    <property type="evidence" value="ECO:0007669"/>
    <property type="project" value="UniProtKB-SubCell"/>
</dbReference>
<evidence type="ECO:0000256" key="1">
    <source>
        <dbReference type="ARBA" id="ARBA00004651"/>
    </source>
</evidence>
<evidence type="ECO:0000313" key="7">
    <source>
        <dbReference type="EMBL" id="KKO07258.1"/>
    </source>
</evidence>
<comment type="subcellular location">
    <subcellularLocation>
        <location evidence="1">Cell membrane</location>
        <topology evidence="1">Multi-pass membrane protein</topology>
    </subcellularLocation>
</comment>
<keyword evidence="2" id="KW-1003">Cell membrane</keyword>
<accession>A0A0F9W4R6</accession>
<feature type="transmembrane region" description="Helical" evidence="6">
    <location>
        <begin position="44"/>
        <end position="64"/>
    </location>
</feature>
<evidence type="ECO:0000256" key="4">
    <source>
        <dbReference type="ARBA" id="ARBA00022989"/>
    </source>
</evidence>
<feature type="transmembrane region" description="Helical" evidence="6">
    <location>
        <begin position="12"/>
        <end position="32"/>
    </location>
</feature>
<evidence type="ECO:0000256" key="3">
    <source>
        <dbReference type="ARBA" id="ARBA00022692"/>
    </source>
</evidence>
<feature type="transmembrane region" description="Helical" evidence="6">
    <location>
        <begin position="76"/>
        <end position="94"/>
    </location>
</feature>
<reference evidence="7" key="1">
    <citation type="journal article" date="2015" name="Nature">
        <title>Complex archaea that bridge the gap between prokaryotes and eukaryotes.</title>
        <authorList>
            <person name="Spang A."/>
            <person name="Saw J.H."/>
            <person name="Jorgensen S.L."/>
            <person name="Zaremba-Niedzwiedzka K."/>
            <person name="Martijn J."/>
            <person name="Lind A.E."/>
            <person name="van Eijk R."/>
            <person name="Schleper C."/>
            <person name="Guy L."/>
            <person name="Ettema T.J."/>
        </authorList>
    </citation>
    <scope>NUCLEOTIDE SEQUENCE</scope>
</reference>
<sequence length="137" mass="14959">MVNYLYGLPSFIAYLITAILLLAAFMYCYSRITPHHEWTLIRQGNAAAATAYGGSILGFTIPLYSAMAHSISFIDFVLWSVVAFGVQLATFFAVKLFLRKQGESLSQHITEGHNAYGILMASVAVAVGLLNAASMTW</sequence>
<keyword evidence="4 6" id="KW-1133">Transmembrane helix</keyword>